<reference evidence="6" key="1">
    <citation type="submission" date="2015-10" db="EMBL/GenBank/DDBJ databases">
        <title>Description of Candidatus Tenderia electrophaga gen. nov, sp. nov., an Uncultivated Electroautotroph from a Biocathode Enrichment.</title>
        <authorList>
            <person name="Eddie B.J."/>
            <person name="Malanoski A.P."/>
            <person name="Wang Z."/>
            <person name="Hall R.J."/>
            <person name="Oh S.D."/>
            <person name="Heiner C."/>
            <person name="Lin B."/>
            <person name="Strycharz-Glaven S.M."/>
        </authorList>
    </citation>
    <scope>NUCLEOTIDE SEQUENCE [LARGE SCALE GENOMIC DNA]</scope>
    <source>
        <strain evidence="6">NRL1</strain>
    </source>
</reference>
<comment type="function">
    <text evidence="1">Involved in DNA recombination.</text>
</comment>
<organism evidence="6 7">
    <name type="scientific">Candidatus Tenderia electrophaga</name>
    <dbReference type="NCBI Taxonomy" id="1748243"/>
    <lineage>
        <taxon>Bacteria</taxon>
        <taxon>Pseudomonadati</taxon>
        <taxon>Pseudomonadota</taxon>
        <taxon>Gammaproteobacteria</taxon>
        <taxon>Candidatus Tenderiales</taxon>
        <taxon>Candidatus Tenderiaceae</taxon>
        <taxon>Candidatus Tenderia</taxon>
    </lineage>
</organism>
<dbReference type="PANTHER" id="PTHR30563:SF0">
    <property type="entry name" value="DNA RECOMBINATION PROTEIN RMUC"/>
    <property type="match status" value="1"/>
</dbReference>
<dbReference type="Proteomes" id="UP000055136">
    <property type="component" value="Chromosome"/>
</dbReference>
<dbReference type="EMBL" id="CP013099">
    <property type="protein sequence ID" value="ALP53354.1"/>
    <property type="molecule type" value="Genomic_DNA"/>
</dbReference>
<dbReference type="AlphaFoldDB" id="A0A0S2TDY7"/>
<sequence>MDMVLLYVLAGILLGAVIAALWLKLRGGAAAQQSGVLQAQLEAERQNGARLEKQSAELRHENQARQDENSQLRAAIARLETQLAEERKQSTEKLKLLEETRTRLNTEFENLANKILDEKSKKFTEQNRENIDRVLHPLREQLGDFRRKVEDVYDKESKDRMSLFHEIKSLKDLNLQISEDALNLTNALKGQTKTQGTWGEVILERVLEESGLHNGREYETQGTFTGEEGKRLRPDVIVHLPEGKDIVIDSKVSLTAYERYCSSDDDAQRQAALKEHIASLKAHIKALSVKNYESLAEIRSLDFVLLFVPIEAAFITAVENDRDIFREAFDKNIIVVSPTTLLATLKTVHNIWRYEYQNRNALEIADRAGSLYDQFVLFVESMDDIGDKLGKASDAYHTARKRLVDGKGNLVGRTEKLKKLGAKAKKALDGKLLIEAADND</sequence>
<evidence type="ECO:0000256" key="1">
    <source>
        <dbReference type="ARBA" id="ARBA00003416"/>
    </source>
</evidence>
<keyword evidence="3 5" id="KW-0175">Coiled coil</keyword>
<feature type="coiled-coil region" evidence="5">
    <location>
        <begin position="41"/>
        <end position="114"/>
    </location>
</feature>
<evidence type="ECO:0000256" key="4">
    <source>
        <dbReference type="ARBA" id="ARBA00023172"/>
    </source>
</evidence>
<dbReference type="STRING" id="1748243.Tel_09410"/>
<name>A0A0S2TDY7_9GAMM</name>
<dbReference type="GO" id="GO:0006310">
    <property type="term" value="P:DNA recombination"/>
    <property type="evidence" value="ECO:0007669"/>
    <property type="project" value="UniProtKB-KW"/>
</dbReference>
<evidence type="ECO:0000256" key="2">
    <source>
        <dbReference type="ARBA" id="ARBA00009840"/>
    </source>
</evidence>
<gene>
    <name evidence="6" type="ORF">Tel_09410</name>
</gene>
<comment type="similarity">
    <text evidence="2">Belongs to the RmuC family.</text>
</comment>
<evidence type="ECO:0008006" key="8">
    <source>
        <dbReference type="Google" id="ProtNLM"/>
    </source>
</evidence>
<evidence type="ECO:0000313" key="6">
    <source>
        <dbReference type="EMBL" id="ALP53354.1"/>
    </source>
</evidence>
<dbReference type="KEGG" id="tee:Tel_09410"/>
<evidence type="ECO:0000256" key="3">
    <source>
        <dbReference type="ARBA" id="ARBA00023054"/>
    </source>
</evidence>
<dbReference type="PANTHER" id="PTHR30563">
    <property type="entry name" value="DNA RECOMBINATION PROTEIN RMUC"/>
    <property type="match status" value="1"/>
</dbReference>
<accession>A0A0S2TDY7</accession>
<dbReference type="InterPro" id="IPR003798">
    <property type="entry name" value="DNA_recombination_RmuC"/>
</dbReference>
<proteinExistence type="inferred from homology"/>
<evidence type="ECO:0000313" key="7">
    <source>
        <dbReference type="Proteomes" id="UP000055136"/>
    </source>
</evidence>
<protein>
    <recommendedName>
        <fullName evidence="8">Recombinase RmuC</fullName>
    </recommendedName>
</protein>
<keyword evidence="4" id="KW-0233">DNA recombination</keyword>
<dbReference type="Pfam" id="PF02646">
    <property type="entry name" value="RmuC"/>
    <property type="match status" value="1"/>
</dbReference>
<evidence type="ECO:0000256" key="5">
    <source>
        <dbReference type="SAM" id="Coils"/>
    </source>
</evidence>
<keyword evidence="7" id="KW-1185">Reference proteome</keyword>